<dbReference type="Proteomes" id="UP000317178">
    <property type="component" value="Chromosome"/>
</dbReference>
<protein>
    <submittedName>
        <fullName evidence="2">Uncharacterized protein</fullName>
    </submittedName>
</protein>
<name>A0A518CT44_9PLAN</name>
<sequence>MLTSLNSILLAPLLFAQSVEDGPEWSMVDAFIVLLMIGIALTAICKSSQRH</sequence>
<reference evidence="2 3" key="1">
    <citation type="submission" date="2019-02" db="EMBL/GenBank/DDBJ databases">
        <title>Deep-cultivation of Planctomycetes and their phenomic and genomic characterization uncovers novel biology.</title>
        <authorList>
            <person name="Wiegand S."/>
            <person name="Jogler M."/>
            <person name="Boedeker C."/>
            <person name="Pinto D."/>
            <person name="Vollmers J."/>
            <person name="Rivas-Marin E."/>
            <person name="Kohn T."/>
            <person name="Peeters S.H."/>
            <person name="Heuer A."/>
            <person name="Rast P."/>
            <person name="Oberbeckmann S."/>
            <person name="Bunk B."/>
            <person name="Jeske O."/>
            <person name="Meyerdierks A."/>
            <person name="Storesund J.E."/>
            <person name="Kallscheuer N."/>
            <person name="Luecker S."/>
            <person name="Lage O.M."/>
            <person name="Pohl T."/>
            <person name="Merkel B.J."/>
            <person name="Hornburger P."/>
            <person name="Mueller R.-W."/>
            <person name="Bruemmer F."/>
            <person name="Labrenz M."/>
            <person name="Spormann A.M."/>
            <person name="Op den Camp H."/>
            <person name="Overmann J."/>
            <person name="Amann R."/>
            <person name="Jetten M.S.M."/>
            <person name="Mascher T."/>
            <person name="Medema M.H."/>
            <person name="Devos D.P."/>
            <person name="Kaster A.-K."/>
            <person name="Ovreas L."/>
            <person name="Rohde M."/>
            <person name="Galperin M.Y."/>
            <person name="Jogler C."/>
        </authorList>
    </citation>
    <scope>NUCLEOTIDE SEQUENCE [LARGE SCALE GENOMIC DNA]</scope>
    <source>
        <strain evidence="2 3">Pla110</strain>
    </source>
</reference>
<evidence type="ECO:0000313" key="3">
    <source>
        <dbReference type="Proteomes" id="UP000317178"/>
    </source>
</evidence>
<evidence type="ECO:0000256" key="1">
    <source>
        <dbReference type="SAM" id="Phobius"/>
    </source>
</evidence>
<keyword evidence="1" id="KW-0812">Transmembrane</keyword>
<keyword evidence="3" id="KW-1185">Reference proteome</keyword>
<dbReference type="EMBL" id="CP036281">
    <property type="protein sequence ID" value="QDU82375.1"/>
    <property type="molecule type" value="Genomic_DNA"/>
</dbReference>
<proteinExistence type="predicted"/>
<gene>
    <name evidence="2" type="ORF">Pla110_41300</name>
</gene>
<dbReference type="RefSeq" id="WP_197440323.1">
    <property type="nucleotide sequence ID" value="NZ_CP036281.1"/>
</dbReference>
<evidence type="ECO:0000313" key="2">
    <source>
        <dbReference type="EMBL" id="QDU82375.1"/>
    </source>
</evidence>
<accession>A0A518CT44</accession>
<organism evidence="2 3">
    <name type="scientific">Polystyrenella longa</name>
    <dbReference type="NCBI Taxonomy" id="2528007"/>
    <lineage>
        <taxon>Bacteria</taxon>
        <taxon>Pseudomonadati</taxon>
        <taxon>Planctomycetota</taxon>
        <taxon>Planctomycetia</taxon>
        <taxon>Planctomycetales</taxon>
        <taxon>Planctomycetaceae</taxon>
        <taxon>Polystyrenella</taxon>
    </lineage>
</organism>
<dbReference type="KEGG" id="plon:Pla110_41300"/>
<keyword evidence="1" id="KW-1133">Transmembrane helix</keyword>
<dbReference type="AlphaFoldDB" id="A0A518CT44"/>
<feature type="transmembrane region" description="Helical" evidence="1">
    <location>
        <begin position="26"/>
        <end position="45"/>
    </location>
</feature>
<keyword evidence="1" id="KW-0472">Membrane</keyword>